<evidence type="ECO:0000256" key="3">
    <source>
        <dbReference type="ARBA" id="ARBA00007559"/>
    </source>
</evidence>
<evidence type="ECO:0000256" key="5">
    <source>
        <dbReference type="ARBA" id="ARBA00022502"/>
    </source>
</evidence>
<dbReference type="STRING" id="796925.A0A137PD77"/>
<evidence type="ECO:0000256" key="9">
    <source>
        <dbReference type="SAM" id="Phobius"/>
    </source>
</evidence>
<dbReference type="GO" id="GO:0006506">
    <property type="term" value="P:GPI anchor biosynthetic process"/>
    <property type="evidence" value="ECO:0007669"/>
    <property type="project" value="UniProtKB-UniPathway"/>
</dbReference>
<feature type="transmembrane region" description="Helical" evidence="9">
    <location>
        <begin position="148"/>
        <end position="167"/>
    </location>
</feature>
<gene>
    <name evidence="10" type="ORF">CONCODRAFT_4099</name>
</gene>
<dbReference type="Pfam" id="PF06423">
    <property type="entry name" value="GWT1"/>
    <property type="match status" value="1"/>
</dbReference>
<dbReference type="AlphaFoldDB" id="A0A137PD77"/>
<dbReference type="GO" id="GO:0072659">
    <property type="term" value="P:protein localization to plasma membrane"/>
    <property type="evidence" value="ECO:0007669"/>
    <property type="project" value="TreeGrafter"/>
</dbReference>
<evidence type="ECO:0000256" key="1">
    <source>
        <dbReference type="ARBA" id="ARBA00004141"/>
    </source>
</evidence>
<dbReference type="OrthoDB" id="2439551at2759"/>
<dbReference type="GO" id="GO:0005783">
    <property type="term" value="C:endoplasmic reticulum"/>
    <property type="evidence" value="ECO:0007669"/>
    <property type="project" value="TreeGrafter"/>
</dbReference>
<evidence type="ECO:0000313" key="10">
    <source>
        <dbReference type="EMBL" id="KXN72954.1"/>
    </source>
</evidence>
<accession>A0A137PD77</accession>
<proteinExistence type="inferred from homology"/>
<dbReference type="GO" id="GO:0032216">
    <property type="term" value="F:glucosaminyl-phosphatidylinositol O-acyltransferase activity"/>
    <property type="evidence" value="ECO:0007669"/>
    <property type="project" value="TreeGrafter"/>
</dbReference>
<dbReference type="Proteomes" id="UP000070444">
    <property type="component" value="Unassembled WGS sequence"/>
</dbReference>
<dbReference type="InterPro" id="IPR009447">
    <property type="entry name" value="PIGW/GWT1"/>
</dbReference>
<evidence type="ECO:0000256" key="4">
    <source>
        <dbReference type="ARBA" id="ARBA00014495"/>
    </source>
</evidence>
<keyword evidence="8 9" id="KW-0472">Membrane</keyword>
<feature type="transmembrane region" description="Helical" evidence="9">
    <location>
        <begin position="122"/>
        <end position="142"/>
    </location>
</feature>
<organism evidence="10 11">
    <name type="scientific">Conidiobolus coronatus (strain ATCC 28846 / CBS 209.66 / NRRL 28638)</name>
    <name type="common">Delacroixia coronata</name>
    <dbReference type="NCBI Taxonomy" id="796925"/>
    <lineage>
        <taxon>Eukaryota</taxon>
        <taxon>Fungi</taxon>
        <taxon>Fungi incertae sedis</taxon>
        <taxon>Zoopagomycota</taxon>
        <taxon>Entomophthoromycotina</taxon>
        <taxon>Entomophthoromycetes</taxon>
        <taxon>Entomophthorales</taxon>
        <taxon>Ancylistaceae</taxon>
        <taxon>Conidiobolus</taxon>
    </lineage>
</organism>
<reference evidence="10 11" key="1">
    <citation type="journal article" date="2015" name="Genome Biol. Evol.">
        <title>Phylogenomic analyses indicate that early fungi evolved digesting cell walls of algal ancestors of land plants.</title>
        <authorList>
            <person name="Chang Y."/>
            <person name="Wang S."/>
            <person name="Sekimoto S."/>
            <person name="Aerts A.L."/>
            <person name="Choi C."/>
            <person name="Clum A."/>
            <person name="LaButti K.M."/>
            <person name="Lindquist E.A."/>
            <person name="Yee Ngan C."/>
            <person name="Ohm R.A."/>
            <person name="Salamov A.A."/>
            <person name="Grigoriev I.V."/>
            <person name="Spatafora J.W."/>
            <person name="Berbee M.L."/>
        </authorList>
    </citation>
    <scope>NUCLEOTIDE SEQUENCE [LARGE SCALE GENOMIC DNA]</scope>
    <source>
        <strain evidence="10 11">NRRL 28638</strain>
    </source>
</reference>
<comment type="similarity">
    <text evidence="3">Belongs to the PIGW family.</text>
</comment>
<comment type="pathway">
    <text evidence="2">Glycolipid biosynthesis; glycosylphosphatidylinositol-anchor biosynthesis.</text>
</comment>
<feature type="transmembrane region" description="Helical" evidence="9">
    <location>
        <begin position="81"/>
        <end position="101"/>
    </location>
</feature>
<dbReference type="EMBL" id="KQ964443">
    <property type="protein sequence ID" value="KXN72954.1"/>
    <property type="molecule type" value="Genomic_DNA"/>
</dbReference>
<dbReference type="PANTHER" id="PTHR20661">
    <property type="entry name" value="PHOSPHATIDYLINOSITOL-GLYCAN BIOSYNTHESIS CLASS W PROTEIN"/>
    <property type="match status" value="1"/>
</dbReference>
<protein>
    <recommendedName>
        <fullName evidence="4">GPI-anchored wall transfer protein 1</fullName>
    </recommendedName>
</protein>
<evidence type="ECO:0000256" key="2">
    <source>
        <dbReference type="ARBA" id="ARBA00004687"/>
    </source>
</evidence>
<evidence type="ECO:0000256" key="7">
    <source>
        <dbReference type="ARBA" id="ARBA00022989"/>
    </source>
</evidence>
<evidence type="ECO:0000256" key="8">
    <source>
        <dbReference type="ARBA" id="ARBA00023136"/>
    </source>
</evidence>
<evidence type="ECO:0000313" key="11">
    <source>
        <dbReference type="Proteomes" id="UP000070444"/>
    </source>
</evidence>
<keyword evidence="6 9" id="KW-0812">Transmembrane</keyword>
<feature type="non-terminal residue" evidence="10">
    <location>
        <position position="251"/>
    </location>
</feature>
<dbReference type="UniPathway" id="UPA00196"/>
<sequence>MTLSNQELKKLKELHVSNNLGSSKLPILLIALNPVLNTLLFQVLNKKFKFEAYSVKVIIEFLTLILPLLVGIVFADYVMVIDLSIIALTAIVHLSLPNVKLLKQVNVNDKKTSSILVKKSNLMLLTCICILAVDFNIFPKYLQKVETYGTSLMDVGVGAFVFSSGVVNSKAKKQNLSSLGLLMKSLKDSMPLWILGIVRLISVKGLEYQEHVTEYGVHWNFFFTLATLPIFTQITDLVPFSPALKPWIIGI</sequence>
<evidence type="ECO:0000256" key="6">
    <source>
        <dbReference type="ARBA" id="ARBA00022692"/>
    </source>
</evidence>
<keyword evidence="7 9" id="KW-1133">Transmembrane helix</keyword>
<feature type="transmembrane region" description="Helical" evidence="9">
    <location>
        <begin position="57"/>
        <end position="75"/>
    </location>
</feature>
<comment type="subcellular location">
    <subcellularLocation>
        <location evidence="1">Membrane</location>
        <topology evidence="1">Multi-pass membrane protein</topology>
    </subcellularLocation>
</comment>
<keyword evidence="11" id="KW-1185">Reference proteome</keyword>
<feature type="transmembrane region" description="Helical" evidence="9">
    <location>
        <begin position="25"/>
        <end position="45"/>
    </location>
</feature>
<keyword evidence="5" id="KW-0337">GPI-anchor biosynthesis</keyword>
<dbReference type="GO" id="GO:0016020">
    <property type="term" value="C:membrane"/>
    <property type="evidence" value="ECO:0007669"/>
    <property type="project" value="UniProtKB-SubCell"/>
</dbReference>
<dbReference type="PANTHER" id="PTHR20661:SF0">
    <property type="entry name" value="PHOSPHATIDYLINOSITOL-GLYCAN BIOSYNTHESIS CLASS W PROTEIN"/>
    <property type="match status" value="1"/>
</dbReference>
<name>A0A137PD77_CONC2</name>